<dbReference type="InParanoid" id="A0A7R8UNX4"/>
<evidence type="ECO:0000256" key="2">
    <source>
        <dbReference type="SAM" id="Phobius"/>
    </source>
</evidence>
<feature type="transmembrane region" description="Helical" evidence="2">
    <location>
        <begin position="302"/>
        <end position="329"/>
    </location>
</feature>
<keyword evidence="2" id="KW-0472">Membrane</keyword>
<reference evidence="3 4" key="1">
    <citation type="submission" date="2020-11" db="EMBL/GenBank/DDBJ databases">
        <authorList>
            <person name="Wallbank WR R."/>
            <person name="Pardo Diaz C."/>
            <person name="Kozak K."/>
            <person name="Martin S."/>
            <person name="Jiggins C."/>
            <person name="Moest M."/>
            <person name="Warren A I."/>
            <person name="Generalovic N T."/>
            <person name="Byers J.R.P. K."/>
            <person name="Montejo-Kovacevich G."/>
            <person name="Yen C E."/>
        </authorList>
    </citation>
    <scope>NUCLEOTIDE SEQUENCE [LARGE SCALE GENOMIC DNA]</scope>
</reference>
<evidence type="ECO:0000313" key="4">
    <source>
        <dbReference type="Proteomes" id="UP000594454"/>
    </source>
</evidence>
<sequence length="356" mass="40862">MEQLFTTYPNYFADQFGKSRPENSIIDKYLESRMKMRVDSKAASGNNLPSFLKTQKNNSNLKQENASKQGAINLKSSPAQLANSKTSQILESVRKMSPNIHNYTNSNIQNGSNEFYNFSNQNSIFSPGLQKEDPDGDDSTFSGNFKDSTEPDTNVLRDEEYLGDHKYEYNKELEKTDEKDTVSIKESEDHVSWDINDKVARILKLVQLDDHSEGSDNKRYYSTYDNDRDYFKDKENIEVWAGQDNRYSYYVFFVMVLTIAIGTFLRSANRLLATVKVVFDMVFVSCWSWARNIFSPIHNNDGSVFLFILCTPVLAFLLVLYAGFSIVYFSNKALLSRVPDKIAEQVNLKKIKDLTT</sequence>
<name>A0A7R8UNX4_HERIL</name>
<feature type="transmembrane region" description="Helical" evidence="2">
    <location>
        <begin position="272"/>
        <end position="290"/>
    </location>
</feature>
<gene>
    <name evidence="3" type="ORF">HERILL_LOCUS7219</name>
</gene>
<dbReference type="AlphaFoldDB" id="A0A7R8UNX4"/>
<evidence type="ECO:0000313" key="3">
    <source>
        <dbReference type="EMBL" id="CAD7084321.1"/>
    </source>
</evidence>
<organism evidence="3 4">
    <name type="scientific">Hermetia illucens</name>
    <name type="common">Black soldier fly</name>
    <dbReference type="NCBI Taxonomy" id="343691"/>
    <lineage>
        <taxon>Eukaryota</taxon>
        <taxon>Metazoa</taxon>
        <taxon>Ecdysozoa</taxon>
        <taxon>Arthropoda</taxon>
        <taxon>Hexapoda</taxon>
        <taxon>Insecta</taxon>
        <taxon>Pterygota</taxon>
        <taxon>Neoptera</taxon>
        <taxon>Endopterygota</taxon>
        <taxon>Diptera</taxon>
        <taxon>Brachycera</taxon>
        <taxon>Stratiomyomorpha</taxon>
        <taxon>Stratiomyidae</taxon>
        <taxon>Hermetiinae</taxon>
        <taxon>Hermetia</taxon>
    </lineage>
</organism>
<keyword evidence="2" id="KW-1133">Transmembrane helix</keyword>
<dbReference type="Proteomes" id="UP000594454">
    <property type="component" value="Chromosome 3"/>
</dbReference>
<keyword evidence="4" id="KW-1185">Reference proteome</keyword>
<dbReference type="EMBL" id="LR899011">
    <property type="protein sequence ID" value="CAD7084321.1"/>
    <property type="molecule type" value="Genomic_DNA"/>
</dbReference>
<evidence type="ECO:0000256" key="1">
    <source>
        <dbReference type="SAM" id="MobiDB-lite"/>
    </source>
</evidence>
<accession>A0A7R8UNX4</accession>
<feature type="transmembrane region" description="Helical" evidence="2">
    <location>
        <begin position="247"/>
        <end position="265"/>
    </location>
</feature>
<keyword evidence="2" id="KW-0812">Transmembrane</keyword>
<protein>
    <submittedName>
        <fullName evidence="3">Uncharacterized protein</fullName>
    </submittedName>
</protein>
<proteinExistence type="predicted"/>
<feature type="region of interest" description="Disordered" evidence="1">
    <location>
        <begin position="121"/>
        <end position="152"/>
    </location>
</feature>